<keyword evidence="3" id="KW-1185">Reference proteome</keyword>
<gene>
    <name evidence="2" type="ORF">C0029_09860</name>
</gene>
<accession>A0AAP8SP20</accession>
<keyword evidence="1" id="KW-0812">Transmembrane</keyword>
<dbReference type="AlphaFoldDB" id="A0AAP8SP20"/>
<feature type="transmembrane region" description="Helical" evidence="1">
    <location>
        <begin position="49"/>
        <end position="69"/>
    </location>
</feature>
<protein>
    <submittedName>
        <fullName evidence="2">Uncharacterized protein</fullName>
    </submittedName>
</protein>
<dbReference type="Proteomes" id="UP000235162">
    <property type="component" value="Unassembled WGS sequence"/>
</dbReference>
<name>A0AAP8SP20_9GAMM</name>
<evidence type="ECO:0000256" key="1">
    <source>
        <dbReference type="SAM" id="Phobius"/>
    </source>
</evidence>
<dbReference type="RefSeq" id="WP_146004205.1">
    <property type="nucleotide sequence ID" value="NZ_BMYL01000002.1"/>
</dbReference>
<keyword evidence="1" id="KW-1133">Transmembrane helix</keyword>
<sequence length="70" mass="7797">MPQFTLLVALLLVGPLLLLTQRMLFYLAPLLLSFTLFSLLSLASHLLRIGAIVQLLLLLLFGTTVLLLYD</sequence>
<evidence type="ECO:0000313" key="2">
    <source>
        <dbReference type="EMBL" id="PLW86688.1"/>
    </source>
</evidence>
<dbReference type="EMBL" id="PKUR01000002">
    <property type="protein sequence ID" value="PLW86688.1"/>
    <property type="molecule type" value="Genomic_DNA"/>
</dbReference>
<keyword evidence="1" id="KW-0472">Membrane</keyword>
<reference evidence="2 3" key="1">
    <citation type="submission" date="2018-01" db="EMBL/GenBank/DDBJ databases">
        <title>The draft genome sequence of Halioglobus japonicus S1-36.</title>
        <authorList>
            <person name="Du Z.-J."/>
            <person name="Shi M.-J."/>
        </authorList>
    </citation>
    <scope>NUCLEOTIDE SEQUENCE [LARGE SCALE GENOMIC DNA]</scope>
    <source>
        <strain evidence="2 3">S1-36</strain>
    </source>
</reference>
<comment type="caution">
    <text evidence="2">The sequence shown here is derived from an EMBL/GenBank/DDBJ whole genome shotgun (WGS) entry which is preliminary data.</text>
</comment>
<proteinExistence type="predicted"/>
<evidence type="ECO:0000313" key="3">
    <source>
        <dbReference type="Proteomes" id="UP000235162"/>
    </source>
</evidence>
<organism evidence="2 3">
    <name type="scientific">Halioglobus japonicus</name>
    <dbReference type="NCBI Taxonomy" id="930805"/>
    <lineage>
        <taxon>Bacteria</taxon>
        <taxon>Pseudomonadati</taxon>
        <taxon>Pseudomonadota</taxon>
        <taxon>Gammaproteobacteria</taxon>
        <taxon>Cellvibrionales</taxon>
        <taxon>Halieaceae</taxon>
        <taxon>Halioglobus</taxon>
    </lineage>
</organism>